<dbReference type="GO" id="GO:0005886">
    <property type="term" value="C:plasma membrane"/>
    <property type="evidence" value="ECO:0007669"/>
    <property type="project" value="TreeGrafter"/>
</dbReference>
<comment type="subcellular location">
    <subcellularLocation>
        <location evidence="1">Membrane</location>
        <topology evidence="1">Multi-pass membrane protein</topology>
    </subcellularLocation>
</comment>
<feature type="transmembrane region" description="Helical" evidence="6">
    <location>
        <begin position="68"/>
        <end position="90"/>
    </location>
</feature>
<reference evidence="8 9" key="1">
    <citation type="submission" date="2023-08" db="EMBL/GenBank/DDBJ databases">
        <title>Black Yeasts Isolated from many extreme environments.</title>
        <authorList>
            <person name="Coleine C."/>
            <person name="Stajich J.E."/>
            <person name="Selbmann L."/>
        </authorList>
    </citation>
    <scope>NUCLEOTIDE SEQUENCE [LARGE SCALE GENOMIC DNA]</scope>
    <source>
        <strain evidence="8 9">CCFEE 5910</strain>
    </source>
</reference>
<dbReference type="AlphaFoldDB" id="A0AAN7SET3"/>
<dbReference type="Gene3D" id="1.20.1720.10">
    <property type="entry name" value="Multidrug resistance protein D"/>
    <property type="match status" value="1"/>
</dbReference>
<evidence type="ECO:0000313" key="8">
    <source>
        <dbReference type="EMBL" id="KAK5080775.1"/>
    </source>
</evidence>
<evidence type="ECO:0000313" key="9">
    <source>
        <dbReference type="Proteomes" id="UP001309876"/>
    </source>
</evidence>
<dbReference type="InterPro" id="IPR020846">
    <property type="entry name" value="MFS_dom"/>
</dbReference>
<evidence type="ECO:0000256" key="3">
    <source>
        <dbReference type="ARBA" id="ARBA00022989"/>
    </source>
</evidence>
<comment type="caution">
    <text evidence="8">The sequence shown here is derived from an EMBL/GenBank/DDBJ whole genome shotgun (WGS) entry which is preliminary data.</text>
</comment>
<feature type="transmembrane region" description="Helical" evidence="6">
    <location>
        <begin position="159"/>
        <end position="180"/>
    </location>
</feature>
<feature type="transmembrane region" description="Helical" evidence="6">
    <location>
        <begin position="365"/>
        <end position="387"/>
    </location>
</feature>
<feature type="transmembrane region" description="Helical" evidence="6">
    <location>
        <begin position="329"/>
        <end position="353"/>
    </location>
</feature>
<proteinExistence type="predicted"/>
<evidence type="ECO:0000256" key="1">
    <source>
        <dbReference type="ARBA" id="ARBA00004141"/>
    </source>
</evidence>
<dbReference type="Gene3D" id="1.20.1250.20">
    <property type="entry name" value="MFS general substrate transporter like domains"/>
    <property type="match status" value="1"/>
</dbReference>
<sequence length="575" mass="62159">MTSMRANDFSEEDDVPQKAFFKNFKTGNETGKTRPSDSKSTDTIVGIEEVSEHDDPPTWKPKMRERMIMITMAISSLVVALDATILVPVLPTLAVELNGSSAQAFWTGTSYLLAHSVLQPTIASLSDIFGRRELLIPSILFFAAGSVACGAAHDFTVMLLGRVIQGVGGAGIIALSQLCFADVVPLRFRPKYFTLVLGAWAIGTVTGPLIGGVLVEEATWRWCFYLNLPICGIALPMSFFLGQLSQPKTDLITKIRSIDWSGNALFIASVTSLLIGISWAGIQYAWNSYQTVVPLVLGAIGLLGTMAFEARVTQKPFLNKNIFNNRSAIASYLCAMFQGLALYMAMYYLAFYFTAAQHFSPIRTGLSIIPATATMLPASSITNALITRFGSYRAFIWVGFVISTFAGGLFIMWTDQTKTPVWAACQCIYGLGMGMVLSAVNVSIQAAVEPEYAGQAAAMYAFMRSIGMALGVAIGGTVFQNVMKAKLLALNVPHAAEIAKESEGYIEILKKMSTTGEIGTLRGNIMAGYVHGFKGIWITMTALCAAGLIASVFIKKGSLDKKLQSRFRVATFALS</sequence>
<evidence type="ECO:0000256" key="4">
    <source>
        <dbReference type="ARBA" id="ARBA00023136"/>
    </source>
</evidence>
<organism evidence="8 9">
    <name type="scientific">Lithohypha guttulata</name>
    <dbReference type="NCBI Taxonomy" id="1690604"/>
    <lineage>
        <taxon>Eukaryota</taxon>
        <taxon>Fungi</taxon>
        <taxon>Dikarya</taxon>
        <taxon>Ascomycota</taxon>
        <taxon>Pezizomycotina</taxon>
        <taxon>Eurotiomycetes</taxon>
        <taxon>Chaetothyriomycetidae</taxon>
        <taxon>Chaetothyriales</taxon>
        <taxon>Trichomeriaceae</taxon>
        <taxon>Lithohypha</taxon>
    </lineage>
</organism>
<dbReference type="InterPro" id="IPR011701">
    <property type="entry name" value="MFS"/>
</dbReference>
<evidence type="ECO:0000259" key="7">
    <source>
        <dbReference type="PROSITE" id="PS50850"/>
    </source>
</evidence>
<feature type="transmembrane region" description="Helical" evidence="6">
    <location>
        <begin position="394"/>
        <end position="414"/>
    </location>
</feature>
<feature type="transmembrane region" description="Helical" evidence="6">
    <location>
        <begin position="262"/>
        <end position="282"/>
    </location>
</feature>
<dbReference type="PROSITE" id="PS50850">
    <property type="entry name" value="MFS"/>
    <property type="match status" value="1"/>
</dbReference>
<gene>
    <name evidence="8" type="ORF">LTR05_008480</name>
</gene>
<feature type="transmembrane region" description="Helical" evidence="6">
    <location>
        <begin position="536"/>
        <end position="554"/>
    </location>
</feature>
<protein>
    <recommendedName>
        <fullName evidence="7">Major facilitator superfamily (MFS) profile domain-containing protein</fullName>
    </recommendedName>
</protein>
<feature type="region of interest" description="Disordered" evidence="5">
    <location>
        <begin position="22"/>
        <end position="42"/>
    </location>
</feature>
<evidence type="ECO:0000256" key="2">
    <source>
        <dbReference type="ARBA" id="ARBA00022692"/>
    </source>
</evidence>
<keyword evidence="4 6" id="KW-0472">Membrane</keyword>
<name>A0AAN7SET3_9EURO</name>
<evidence type="ECO:0000256" key="6">
    <source>
        <dbReference type="SAM" id="Phobius"/>
    </source>
</evidence>
<accession>A0AAN7SET3</accession>
<dbReference type="Pfam" id="PF07690">
    <property type="entry name" value="MFS_1"/>
    <property type="match status" value="1"/>
</dbReference>
<dbReference type="GO" id="GO:0022857">
    <property type="term" value="F:transmembrane transporter activity"/>
    <property type="evidence" value="ECO:0007669"/>
    <property type="project" value="InterPro"/>
</dbReference>
<dbReference type="EMBL" id="JAVRRJ010000012">
    <property type="protein sequence ID" value="KAK5080775.1"/>
    <property type="molecule type" value="Genomic_DNA"/>
</dbReference>
<dbReference type="Proteomes" id="UP001309876">
    <property type="component" value="Unassembled WGS sequence"/>
</dbReference>
<keyword evidence="3 6" id="KW-1133">Transmembrane helix</keyword>
<feature type="transmembrane region" description="Helical" evidence="6">
    <location>
        <begin position="456"/>
        <end position="479"/>
    </location>
</feature>
<feature type="compositionally biased region" description="Basic and acidic residues" evidence="5">
    <location>
        <begin position="31"/>
        <end position="40"/>
    </location>
</feature>
<feature type="domain" description="Major facilitator superfamily (MFS) profile" evidence="7">
    <location>
        <begin position="68"/>
        <end position="559"/>
    </location>
</feature>
<keyword evidence="9" id="KW-1185">Reference proteome</keyword>
<dbReference type="PANTHER" id="PTHR23501">
    <property type="entry name" value="MAJOR FACILITATOR SUPERFAMILY"/>
    <property type="match status" value="1"/>
</dbReference>
<feature type="transmembrane region" description="Helical" evidence="6">
    <location>
        <begin position="420"/>
        <end position="444"/>
    </location>
</feature>
<dbReference type="PANTHER" id="PTHR23501:SF94">
    <property type="entry name" value="MAJOR FACILITATOR SUPERFAMILY (MFS) PROFILE DOMAIN-CONTAINING PROTEIN"/>
    <property type="match status" value="1"/>
</dbReference>
<keyword evidence="2 6" id="KW-0812">Transmembrane</keyword>
<dbReference type="InterPro" id="IPR036259">
    <property type="entry name" value="MFS_trans_sf"/>
</dbReference>
<feature type="transmembrane region" description="Helical" evidence="6">
    <location>
        <begin position="219"/>
        <end position="241"/>
    </location>
</feature>
<dbReference type="SUPFAM" id="SSF103473">
    <property type="entry name" value="MFS general substrate transporter"/>
    <property type="match status" value="1"/>
</dbReference>
<feature type="transmembrane region" description="Helical" evidence="6">
    <location>
        <begin position="288"/>
        <end position="308"/>
    </location>
</feature>
<evidence type="ECO:0000256" key="5">
    <source>
        <dbReference type="SAM" id="MobiDB-lite"/>
    </source>
</evidence>
<feature type="transmembrane region" description="Helical" evidence="6">
    <location>
        <begin position="192"/>
        <end position="213"/>
    </location>
</feature>